<dbReference type="Pfam" id="PF01531">
    <property type="entry name" value="Glyco_transf_11"/>
    <property type="match status" value="1"/>
</dbReference>
<proteinExistence type="predicted"/>
<dbReference type="PANTHER" id="PTHR11927">
    <property type="entry name" value="GALACTOSIDE 2-L-FUCOSYLTRANSFERASE"/>
    <property type="match status" value="1"/>
</dbReference>
<dbReference type="EMBL" id="CP106738">
    <property type="protein sequence ID" value="UXX82679.1"/>
    <property type="molecule type" value="Genomic_DNA"/>
</dbReference>
<dbReference type="CDD" id="cd11301">
    <property type="entry name" value="Fut1_Fut2_like"/>
    <property type="match status" value="1"/>
</dbReference>
<accession>A0ABY6D960</accession>
<evidence type="ECO:0000313" key="4">
    <source>
        <dbReference type="Proteomes" id="UP001064087"/>
    </source>
</evidence>
<gene>
    <name evidence="3" type="ORF">N7U68_16560</name>
</gene>
<evidence type="ECO:0000313" key="3">
    <source>
        <dbReference type="EMBL" id="UXX82679.1"/>
    </source>
</evidence>
<keyword evidence="1" id="KW-0328">Glycosyltransferase</keyword>
<protein>
    <submittedName>
        <fullName evidence="3">Alpha-1,2-fucosyltransferase</fullName>
    </submittedName>
</protein>
<keyword evidence="2" id="KW-0808">Transferase</keyword>
<dbReference type="Proteomes" id="UP001064087">
    <property type="component" value="Chromosome"/>
</dbReference>
<organism evidence="3 4">
    <name type="scientific">Roseovarius pelagicus</name>
    <dbReference type="NCBI Taxonomy" id="2980108"/>
    <lineage>
        <taxon>Bacteria</taxon>
        <taxon>Pseudomonadati</taxon>
        <taxon>Pseudomonadota</taxon>
        <taxon>Alphaproteobacteria</taxon>
        <taxon>Rhodobacterales</taxon>
        <taxon>Roseobacteraceae</taxon>
        <taxon>Roseovarius</taxon>
    </lineage>
</organism>
<dbReference type="InterPro" id="IPR002516">
    <property type="entry name" value="Glyco_trans_11"/>
</dbReference>
<evidence type="ECO:0000256" key="1">
    <source>
        <dbReference type="ARBA" id="ARBA00022676"/>
    </source>
</evidence>
<name>A0ABY6D960_9RHOB</name>
<dbReference type="RefSeq" id="WP_263047519.1">
    <property type="nucleotide sequence ID" value="NZ_CP106738.1"/>
</dbReference>
<dbReference type="PANTHER" id="PTHR11927:SF9">
    <property type="entry name" value="L-FUCOSYLTRANSFERASE"/>
    <property type="match status" value="1"/>
</dbReference>
<sequence length="282" mass="31763">MITTRLFGGAGNQLFQYAAGRALADHLGCELAIDSRYVAGSHNRGDCFAHFGHARFAREIRLPPVKADGVLRYALWRNFGRVPRFYRERGLGFDPSFFDLPRGIYLHGYWQSPRYFAPIAGQLRRDLMFTSSLDAKNTDMAARIATAAMPVSLHVRRGDYIAGDSYAACPPDYYRRAVSCIAENAAQPLTCFVFSNDPNWARDNLDLGQETVIVDLNDETTGHFDMALMARCTHNIIANSTFSWWGAWLNPQPNKTVIAPAAWFAKDKLHNPDLCPPEWVRL</sequence>
<reference evidence="3" key="1">
    <citation type="submission" date="2022-10" db="EMBL/GenBank/DDBJ databases">
        <title>Roseovarius pelagicus sp. nov., isolated from Arctic seawater.</title>
        <authorList>
            <person name="Hong Y.W."/>
            <person name="Hwang C.Y."/>
        </authorList>
    </citation>
    <scope>NUCLEOTIDE SEQUENCE</scope>
    <source>
        <strain evidence="3">HL-MP18</strain>
    </source>
</reference>
<evidence type="ECO:0000256" key="2">
    <source>
        <dbReference type="ARBA" id="ARBA00022679"/>
    </source>
</evidence>
<keyword evidence="4" id="KW-1185">Reference proteome</keyword>